<evidence type="ECO:0000256" key="3">
    <source>
        <dbReference type="HAMAP-Rule" id="MF_00187"/>
    </source>
</evidence>
<keyword evidence="1 3" id="KW-0963">Cytoplasm</keyword>
<protein>
    <recommendedName>
        <fullName evidence="3">Sulfur carrier protein FdhD</fullName>
    </recommendedName>
</protein>
<feature type="active site" description="Cysteine persulfide intermediate" evidence="3">
    <location>
        <position position="117"/>
    </location>
</feature>
<dbReference type="PANTHER" id="PTHR30592:SF1">
    <property type="entry name" value="SULFUR CARRIER PROTEIN FDHD"/>
    <property type="match status" value="1"/>
</dbReference>
<dbReference type="Gene3D" id="3.10.20.10">
    <property type="match status" value="1"/>
</dbReference>
<comment type="caution">
    <text evidence="4">The sequence shown here is derived from an EMBL/GenBank/DDBJ whole genome shotgun (WGS) entry which is preliminary data.</text>
</comment>
<dbReference type="InterPro" id="IPR003786">
    <property type="entry name" value="FdhD"/>
</dbReference>
<dbReference type="Pfam" id="PF02634">
    <property type="entry name" value="FdhD-NarQ"/>
    <property type="match status" value="1"/>
</dbReference>
<evidence type="ECO:0000256" key="1">
    <source>
        <dbReference type="ARBA" id="ARBA00022490"/>
    </source>
</evidence>
<dbReference type="SUPFAM" id="SSF53927">
    <property type="entry name" value="Cytidine deaminase-like"/>
    <property type="match status" value="1"/>
</dbReference>
<dbReference type="PIRSF" id="PIRSF015626">
    <property type="entry name" value="FdhD"/>
    <property type="match status" value="1"/>
</dbReference>
<sequence length="278" mass="29455">MSLATDFADYATTQRMTVLRLGPGAAELCDDAVVEEVPVAVAYNGIVHAVMLATPDDLEDFGLGFSLSEGIVADAEELESLRVVEGCDGIEVRMEIPMERFMALKGKRRSIAGRSGCGVCGVESLQAIARSGHPVPSGGRLSVDAVGRALARFTERQTLHRATGAAHGVAWVDAAGDILAVREDVGRHNALDKLIGWLVRTGVDRRGGFVLTSSRASYELVQKAARLGISGLVAISAPTGLAVRMAESCGVSLAGFARGNRLVVYSHGDRWHGDRRES</sequence>
<dbReference type="Proteomes" id="UP001227317">
    <property type="component" value="Unassembled WGS sequence"/>
</dbReference>
<dbReference type="EMBL" id="JAUJFI010000188">
    <property type="protein sequence ID" value="MDQ2105983.1"/>
    <property type="molecule type" value="Genomic_DNA"/>
</dbReference>
<reference evidence="4 5" key="1">
    <citation type="submission" date="2023-06" db="EMBL/GenBank/DDBJ databases">
        <title>Azospirillum isscasensis sp.nov, a bacterium isolated from rhizosphere soil of rice.</title>
        <authorList>
            <person name="Wang H."/>
        </authorList>
    </citation>
    <scope>NUCLEOTIDE SEQUENCE [LARGE SCALE GENOMIC DNA]</scope>
    <source>
        <strain evidence="4 5">C340-1</strain>
    </source>
</reference>
<dbReference type="NCBIfam" id="TIGR00129">
    <property type="entry name" value="fdhD_narQ"/>
    <property type="match status" value="1"/>
</dbReference>
<organism evidence="4 5">
    <name type="scientific">Azospirillum isscasi</name>
    <dbReference type="NCBI Taxonomy" id="3053926"/>
    <lineage>
        <taxon>Bacteria</taxon>
        <taxon>Pseudomonadati</taxon>
        <taxon>Pseudomonadota</taxon>
        <taxon>Alphaproteobacteria</taxon>
        <taxon>Rhodospirillales</taxon>
        <taxon>Azospirillaceae</taxon>
        <taxon>Azospirillum</taxon>
    </lineage>
</organism>
<dbReference type="InterPro" id="IPR016193">
    <property type="entry name" value="Cytidine_deaminase-like"/>
</dbReference>
<keyword evidence="2 3" id="KW-0501">Molybdenum cofactor biosynthesis</keyword>
<dbReference type="Gene3D" id="3.40.140.10">
    <property type="entry name" value="Cytidine Deaminase, domain 2"/>
    <property type="match status" value="1"/>
</dbReference>
<evidence type="ECO:0000256" key="2">
    <source>
        <dbReference type="ARBA" id="ARBA00023150"/>
    </source>
</evidence>
<keyword evidence="5" id="KW-1185">Reference proteome</keyword>
<evidence type="ECO:0000313" key="4">
    <source>
        <dbReference type="EMBL" id="MDQ2105983.1"/>
    </source>
</evidence>
<comment type="function">
    <text evidence="3">Required for formate dehydrogenase (FDH) activity. Acts as a sulfur carrier protein that transfers sulfur from IscS to the molybdenum cofactor prior to its insertion into FDH.</text>
</comment>
<comment type="similarity">
    <text evidence="3">Belongs to the FdhD family.</text>
</comment>
<gene>
    <name evidence="3 4" type="primary">fdhD</name>
    <name evidence="4" type="ORF">QSG27_25030</name>
</gene>
<comment type="subcellular location">
    <subcellularLocation>
        <location evidence="3">Cytoplasm</location>
    </subcellularLocation>
</comment>
<proteinExistence type="inferred from homology"/>
<accession>A0ABU0WPT7</accession>
<feature type="binding site" evidence="3">
    <location>
        <begin position="256"/>
        <end position="261"/>
    </location>
    <ligand>
        <name>Mo-bis(molybdopterin guanine dinucleotide)</name>
        <dbReference type="ChEBI" id="CHEBI:60539"/>
    </ligand>
</feature>
<dbReference type="HAMAP" id="MF_00187">
    <property type="entry name" value="FdhD"/>
    <property type="match status" value="1"/>
</dbReference>
<evidence type="ECO:0000313" key="5">
    <source>
        <dbReference type="Proteomes" id="UP001227317"/>
    </source>
</evidence>
<name>A0ABU0WPT7_9PROT</name>
<dbReference type="PANTHER" id="PTHR30592">
    <property type="entry name" value="FORMATE DEHYDROGENASE"/>
    <property type="match status" value="1"/>
</dbReference>
<dbReference type="RefSeq" id="WP_306710958.1">
    <property type="nucleotide sequence ID" value="NZ_JAUJFI010000188.1"/>
</dbReference>